<dbReference type="Proteomes" id="UP000693946">
    <property type="component" value="Linkage Group LG4"/>
</dbReference>
<accession>A0AAV6QJW2</accession>
<proteinExistence type="predicted"/>
<evidence type="ECO:0000256" key="1">
    <source>
        <dbReference type="SAM" id="MobiDB-lite"/>
    </source>
</evidence>
<feature type="compositionally biased region" description="Basic and acidic residues" evidence="1">
    <location>
        <begin position="48"/>
        <end position="66"/>
    </location>
</feature>
<comment type="caution">
    <text evidence="2">The sequence shown here is derived from an EMBL/GenBank/DDBJ whole genome shotgun (WGS) entry which is preliminary data.</text>
</comment>
<keyword evidence="3" id="KW-1185">Reference proteome</keyword>
<feature type="region of interest" description="Disordered" evidence="1">
    <location>
        <begin position="386"/>
        <end position="407"/>
    </location>
</feature>
<dbReference type="InterPro" id="IPR031466">
    <property type="entry name" value="MIIP"/>
</dbReference>
<dbReference type="AlphaFoldDB" id="A0AAV6QJW2"/>
<protein>
    <submittedName>
        <fullName evidence="2">Migration and invasion-inhibitory protein</fullName>
    </submittedName>
</protein>
<dbReference type="EMBL" id="JAGKHQ010000016">
    <property type="protein sequence ID" value="KAG7493664.1"/>
    <property type="molecule type" value="Genomic_DNA"/>
</dbReference>
<evidence type="ECO:0000313" key="2">
    <source>
        <dbReference type="EMBL" id="KAG7493664.1"/>
    </source>
</evidence>
<feature type="region of interest" description="Disordered" evidence="1">
    <location>
        <begin position="89"/>
        <end position="132"/>
    </location>
</feature>
<organism evidence="2 3">
    <name type="scientific">Solea senegalensis</name>
    <name type="common">Senegalese sole</name>
    <dbReference type="NCBI Taxonomy" id="28829"/>
    <lineage>
        <taxon>Eukaryota</taxon>
        <taxon>Metazoa</taxon>
        <taxon>Chordata</taxon>
        <taxon>Craniata</taxon>
        <taxon>Vertebrata</taxon>
        <taxon>Euteleostomi</taxon>
        <taxon>Actinopterygii</taxon>
        <taxon>Neopterygii</taxon>
        <taxon>Teleostei</taxon>
        <taxon>Neoteleostei</taxon>
        <taxon>Acanthomorphata</taxon>
        <taxon>Carangaria</taxon>
        <taxon>Pleuronectiformes</taxon>
        <taxon>Pleuronectoidei</taxon>
        <taxon>Soleidae</taxon>
        <taxon>Solea</taxon>
    </lineage>
</organism>
<evidence type="ECO:0000313" key="3">
    <source>
        <dbReference type="Proteomes" id="UP000693946"/>
    </source>
</evidence>
<dbReference type="GO" id="GO:0030336">
    <property type="term" value="P:negative regulation of cell migration"/>
    <property type="evidence" value="ECO:0007669"/>
    <property type="project" value="InterPro"/>
</dbReference>
<sequence length="407" mass="45760">MSSSSRLDLLRERNKDLLKQLKEQSEKLELLRGYFRSREEDGDGEAEAEARSRSEEVVVTRTDGERGPAQAALSEQTTLKFADLCDNKTGTESNVPTPPVTSKCERTTQQTDSPPDSDGRLRVQETSPHGLKSCLAKNNKEQREMQRRVTFQSHDCEEPAPDCEVPATDRHHLQPLLGYDWIAGVLDSEDTVTQCSDEFFNDLHVFRSLYKDECVHSSTADSLNRFSEENQSGLDLLTDKDDPQAHTDTHKCTFSYRINSRLFPAPLHSRECCPVCKKHKSSHPHTTADPALIRVSLPRSTVLPPHKYKAHRRCSFDPTDSLGLPSHCLSGWSHTAQSTVPPPSSLDMRSSLNTKSSAQVTYKELEDASTPQMSADQIANVSKLPRHNFRHFSPKRKKIGNTSYQVC</sequence>
<gene>
    <name evidence="2" type="ORF">JOB18_014231</name>
</gene>
<dbReference type="PANTHER" id="PTHR34831">
    <property type="entry name" value="MIGRATION AND INVASION-INHIBITORY PROTEIN"/>
    <property type="match status" value="1"/>
</dbReference>
<feature type="compositionally biased region" description="Basic residues" evidence="1">
    <location>
        <begin position="386"/>
        <end position="399"/>
    </location>
</feature>
<dbReference type="Pfam" id="PF15734">
    <property type="entry name" value="MIIP"/>
    <property type="match status" value="1"/>
</dbReference>
<reference evidence="2 3" key="1">
    <citation type="journal article" date="2021" name="Sci. Rep.">
        <title>Chromosome anchoring in Senegalese sole (Solea senegalensis) reveals sex-associated markers and genome rearrangements in flatfish.</title>
        <authorList>
            <person name="Guerrero-Cozar I."/>
            <person name="Gomez-Garrido J."/>
            <person name="Berbel C."/>
            <person name="Martinez-Blanch J.F."/>
            <person name="Alioto T."/>
            <person name="Claros M.G."/>
            <person name="Gagnaire P.A."/>
            <person name="Manchado M."/>
        </authorList>
    </citation>
    <scope>NUCLEOTIDE SEQUENCE [LARGE SCALE GENOMIC DNA]</scope>
    <source>
        <strain evidence="2">Sse05_10M</strain>
    </source>
</reference>
<dbReference type="GO" id="GO:0010972">
    <property type="term" value="P:negative regulation of G2/M transition of mitotic cell cycle"/>
    <property type="evidence" value="ECO:0007669"/>
    <property type="project" value="InterPro"/>
</dbReference>
<dbReference type="PANTHER" id="PTHR34831:SF1">
    <property type="entry name" value="MIGRATION AND INVASION-INHIBITORY PROTEIN"/>
    <property type="match status" value="1"/>
</dbReference>
<feature type="region of interest" description="Disordered" evidence="1">
    <location>
        <begin position="33"/>
        <end position="73"/>
    </location>
</feature>
<name>A0AAV6QJW2_SOLSE</name>